<evidence type="ECO:0000256" key="5">
    <source>
        <dbReference type="ARBA" id="ARBA00023125"/>
    </source>
</evidence>
<dbReference type="RefSeq" id="XP_046076879.1">
    <property type="nucleotide sequence ID" value="XM_046222706.1"/>
</dbReference>
<dbReference type="PANTHER" id="PTHR31313">
    <property type="entry name" value="TY1 ENHANCER ACTIVATOR"/>
    <property type="match status" value="1"/>
</dbReference>
<keyword evidence="6" id="KW-0804">Transcription</keyword>
<dbReference type="Proteomes" id="UP001201262">
    <property type="component" value="Unassembled WGS sequence"/>
</dbReference>
<dbReference type="GO" id="GO:0008270">
    <property type="term" value="F:zinc ion binding"/>
    <property type="evidence" value="ECO:0007669"/>
    <property type="project" value="InterPro"/>
</dbReference>
<evidence type="ECO:0000256" key="6">
    <source>
        <dbReference type="ARBA" id="ARBA00023163"/>
    </source>
</evidence>
<proteinExistence type="predicted"/>
<dbReference type="Pfam" id="PF00172">
    <property type="entry name" value="Zn_clus"/>
    <property type="match status" value="1"/>
</dbReference>
<keyword evidence="11" id="KW-1185">Reference proteome</keyword>
<evidence type="ECO:0000256" key="4">
    <source>
        <dbReference type="ARBA" id="ARBA00023015"/>
    </source>
</evidence>
<dbReference type="InterPro" id="IPR036864">
    <property type="entry name" value="Zn2-C6_fun-type_DNA-bd_sf"/>
</dbReference>
<feature type="compositionally biased region" description="Polar residues" evidence="8">
    <location>
        <begin position="670"/>
        <end position="679"/>
    </location>
</feature>
<evidence type="ECO:0000256" key="8">
    <source>
        <dbReference type="SAM" id="MobiDB-lite"/>
    </source>
</evidence>
<dbReference type="PANTHER" id="PTHR31313:SF81">
    <property type="entry name" value="TY1 ENHANCER ACTIVATOR"/>
    <property type="match status" value="1"/>
</dbReference>
<dbReference type="GO" id="GO:0000981">
    <property type="term" value="F:DNA-binding transcription factor activity, RNA polymerase II-specific"/>
    <property type="evidence" value="ECO:0007669"/>
    <property type="project" value="InterPro"/>
</dbReference>
<feature type="domain" description="Zn(2)-C6 fungal-type" evidence="9">
    <location>
        <begin position="22"/>
        <end position="56"/>
    </location>
</feature>
<feature type="compositionally biased region" description="Basic and acidic residues" evidence="8">
    <location>
        <begin position="195"/>
        <end position="214"/>
    </location>
</feature>
<dbReference type="Pfam" id="PF04082">
    <property type="entry name" value="Fungal_trans"/>
    <property type="match status" value="1"/>
</dbReference>
<evidence type="ECO:0000313" key="11">
    <source>
        <dbReference type="Proteomes" id="UP001201262"/>
    </source>
</evidence>
<gene>
    <name evidence="10" type="ORF">BGW36DRAFT_93135</name>
</gene>
<dbReference type="GeneID" id="70252992"/>
<dbReference type="InterPro" id="IPR001138">
    <property type="entry name" value="Zn2Cys6_DnaBD"/>
</dbReference>
<dbReference type="SMART" id="SM00066">
    <property type="entry name" value="GAL4"/>
    <property type="match status" value="1"/>
</dbReference>
<dbReference type="GO" id="GO:0003677">
    <property type="term" value="F:DNA binding"/>
    <property type="evidence" value="ECO:0007669"/>
    <property type="project" value="UniProtKB-KW"/>
</dbReference>
<dbReference type="SUPFAM" id="SSF57701">
    <property type="entry name" value="Zn2/Cys6 DNA-binding domain"/>
    <property type="match status" value="1"/>
</dbReference>
<reference evidence="10" key="1">
    <citation type="submission" date="2021-12" db="EMBL/GenBank/DDBJ databases">
        <title>Convergent genome expansion in fungi linked to evolution of root-endophyte symbiosis.</title>
        <authorList>
            <consortium name="DOE Joint Genome Institute"/>
            <person name="Ke Y.-H."/>
            <person name="Bonito G."/>
            <person name="Liao H.-L."/>
            <person name="Looney B."/>
            <person name="Rojas-Flechas A."/>
            <person name="Nash J."/>
            <person name="Hameed K."/>
            <person name="Schadt C."/>
            <person name="Martin F."/>
            <person name="Crous P.W."/>
            <person name="Miettinen O."/>
            <person name="Magnuson J.K."/>
            <person name="Labbe J."/>
            <person name="Jacobson D."/>
            <person name="Doktycz M.J."/>
            <person name="Veneault-Fourrey C."/>
            <person name="Kuo A."/>
            <person name="Mondo S."/>
            <person name="Calhoun S."/>
            <person name="Riley R."/>
            <person name="Ohm R."/>
            <person name="LaButti K."/>
            <person name="Andreopoulos B."/>
            <person name="Pangilinan J."/>
            <person name="Nolan M."/>
            <person name="Tritt A."/>
            <person name="Clum A."/>
            <person name="Lipzen A."/>
            <person name="Daum C."/>
            <person name="Barry K."/>
            <person name="Grigoriev I.V."/>
            <person name="Vilgalys R."/>
        </authorList>
    </citation>
    <scope>NUCLEOTIDE SEQUENCE</scope>
    <source>
        <strain evidence="10">PMI_201</strain>
    </source>
</reference>
<dbReference type="CDD" id="cd00067">
    <property type="entry name" value="GAL4"/>
    <property type="match status" value="1"/>
</dbReference>
<keyword evidence="7" id="KW-0539">Nucleus</keyword>
<keyword evidence="3" id="KW-0862">Zinc</keyword>
<comment type="subcellular location">
    <subcellularLocation>
        <location evidence="1">Nucleus</location>
    </subcellularLocation>
</comment>
<protein>
    <recommendedName>
        <fullName evidence="9">Zn(2)-C6 fungal-type domain-containing protein</fullName>
    </recommendedName>
</protein>
<dbReference type="CDD" id="cd12148">
    <property type="entry name" value="fungal_TF_MHR"/>
    <property type="match status" value="1"/>
</dbReference>
<keyword evidence="5" id="KW-0238">DNA-binding</keyword>
<feature type="region of interest" description="Disordered" evidence="8">
    <location>
        <begin position="656"/>
        <end position="679"/>
    </location>
</feature>
<evidence type="ECO:0000256" key="7">
    <source>
        <dbReference type="ARBA" id="ARBA00023242"/>
    </source>
</evidence>
<sequence length="760" mass="84584">MTTDLSALIPAKSEPRRRASLACQNCRQRKVKCDAQGIQPGQRCTPCQRTNNRCLFNRNGDRRKSGSRKHIETLEQRIHSLEALLDQGSRQRVYTGEDDTRSIYNMSPVQETTEENGQLSVDDTDSPMLIMNENVTADPLPSSKGCISPQGMTWLESDLSISPLLSVNPGNPETTPHNGLRTIGASVWQAGSPSDGDREQEAGSRRSSRSREEGSCALGPTSQPHILSPLEHQPILTQDELSKVGISMDINSAQLRSRLLQSFFRYQTLWVSVIDEKLFNTHREAGISSFWYSPFLEMVMLACAARLSTSSAVRSLGHKYASQANSGILLAIEKPSAASLQGFLLLSEYEVTHGRDRVGWMLCGMAARMLVDIGLHEPMYLDDETSSADSPSPLLHLFCATISYEGIWCMYLGRPSAIPRSIVKIAALGCRTYKGHDAAILTAWMELCVPMAEICDILNSVPAALDPAAKAALFRLDSDIQKWCEGLPPGMAYDENSVPDLDPTAYGIHMQYCKVQILIHKAFLRGAATHTLENVQLPVSTGVDDNEDSEQIIYKNAIQTIRLLLTYRQIQGTEKIPSVMLDNVNLALTVLITEFRKNPRQITTNSRDVQWFRLTVNTMDDLQPHFPVITRMLRTLQPMVEGTVLEDLFSFKQPSQPSHLPASSPLEPSFPNTTEKCSKATTGIPSRQVECSDEFSNFQQLGGDKNHWNNHLTGQLSSLDRQWMHQDTEEFTSSLLSWPNLQLASLWLPHPTTARSEANV</sequence>
<keyword evidence="2" id="KW-0479">Metal-binding</keyword>
<dbReference type="AlphaFoldDB" id="A0AAD4L1E3"/>
<dbReference type="InterPro" id="IPR007219">
    <property type="entry name" value="XnlR_reg_dom"/>
</dbReference>
<name>A0AAD4L1E3_9EURO</name>
<organism evidence="10 11">
    <name type="scientific">Talaromyces proteolyticus</name>
    <dbReference type="NCBI Taxonomy" id="1131652"/>
    <lineage>
        <taxon>Eukaryota</taxon>
        <taxon>Fungi</taxon>
        <taxon>Dikarya</taxon>
        <taxon>Ascomycota</taxon>
        <taxon>Pezizomycotina</taxon>
        <taxon>Eurotiomycetes</taxon>
        <taxon>Eurotiomycetidae</taxon>
        <taxon>Eurotiales</taxon>
        <taxon>Trichocomaceae</taxon>
        <taxon>Talaromyces</taxon>
        <taxon>Talaromyces sect. Bacilispori</taxon>
    </lineage>
</organism>
<dbReference type="GO" id="GO:0005634">
    <property type="term" value="C:nucleus"/>
    <property type="evidence" value="ECO:0007669"/>
    <property type="project" value="UniProtKB-SubCell"/>
</dbReference>
<feature type="region of interest" description="Disordered" evidence="8">
    <location>
        <begin position="187"/>
        <end position="223"/>
    </location>
</feature>
<evidence type="ECO:0000256" key="3">
    <source>
        <dbReference type="ARBA" id="ARBA00022833"/>
    </source>
</evidence>
<comment type="caution">
    <text evidence="10">The sequence shown here is derived from an EMBL/GenBank/DDBJ whole genome shotgun (WGS) entry which is preliminary data.</text>
</comment>
<dbReference type="SMART" id="SM00906">
    <property type="entry name" value="Fungal_trans"/>
    <property type="match status" value="1"/>
</dbReference>
<accession>A0AAD4L1E3</accession>
<evidence type="ECO:0000256" key="1">
    <source>
        <dbReference type="ARBA" id="ARBA00004123"/>
    </source>
</evidence>
<evidence type="ECO:0000259" key="9">
    <source>
        <dbReference type="PROSITE" id="PS50048"/>
    </source>
</evidence>
<dbReference type="PROSITE" id="PS50048">
    <property type="entry name" value="ZN2_CY6_FUNGAL_2"/>
    <property type="match status" value="1"/>
</dbReference>
<dbReference type="Gene3D" id="4.10.240.10">
    <property type="entry name" value="Zn(2)-C6 fungal-type DNA-binding domain"/>
    <property type="match status" value="1"/>
</dbReference>
<dbReference type="PROSITE" id="PS00463">
    <property type="entry name" value="ZN2_CY6_FUNGAL_1"/>
    <property type="match status" value="1"/>
</dbReference>
<evidence type="ECO:0000313" key="10">
    <source>
        <dbReference type="EMBL" id="KAH8703861.1"/>
    </source>
</evidence>
<keyword evidence="4" id="KW-0805">Transcription regulation</keyword>
<dbReference type="InterPro" id="IPR051615">
    <property type="entry name" value="Transcr_Regulatory_Elem"/>
</dbReference>
<evidence type="ECO:0000256" key="2">
    <source>
        <dbReference type="ARBA" id="ARBA00022723"/>
    </source>
</evidence>
<dbReference type="GO" id="GO:0006351">
    <property type="term" value="P:DNA-templated transcription"/>
    <property type="evidence" value="ECO:0007669"/>
    <property type="project" value="InterPro"/>
</dbReference>
<dbReference type="EMBL" id="JAJTJA010000002">
    <property type="protein sequence ID" value="KAH8703861.1"/>
    <property type="molecule type" value="Genomic_DNA"/>
</dbReference>